<feature type="domain" description="Amidohydrolase-related" evidence="3">
    <location>
        <begin position="105"/>
        <end position="461"/>
    </location>
</feature>
<dbReference type="InterPro" id="IPR050287">
    <property type="entry name" value="MTA/SAH_deaminase"/>
</dbReference>
<evidence type="ECO:0000313" key="5">
    <source>
        <dbReference type="Proteomes" id="UP000283644"/>
    </source>
</evidence>
<dbReference type="Gene3D" id="2.30.40.10">
    <property type="entry name" value="Urease, subunit C, domain 1"/>
    <property type="match status" value="1"/>
</dbReference>
<dbReference type="GO" id="GO:0016810">
    <property type="term" value="F:hydrolase activity, acting on carbon-nitrogen (but not peptide) bonds"/>
    <property type="evidence" value="ECO:0007669"/>
    <property type="project" value="InterPro"/>
</dbReference>
<protein>
    <submittedName>
        <fullName evidence="4">Amidohydrolase</fullName>
    </submittedName>
</protein>
<gene>
    <name evidence="4" type="ORF">D0Z08_22315</name>
</gene>
<dbReference type="SUPFAM" id="SSF51338">
    <property type="entry name" value="Composite domain of metallo-dependent hydrolases"/>
    <property type="match status" value="1"/>
</dbReference>
<name>A0A417XX38_9ACTN</name>
<evidence type="ECO:0000313" key="4">
    <source>
        <dbReference type="EMBL" id="RHW24936.1"/>
    </source>
</evidence>
<dbReference type="OrthoDB" id="3189065at2"/>
<proteinExistence type="predicted"/>
<keyword evidence="5" id="KW-1185">Reference proteome</keyword>
<evidence type="ECO:0000259" key="3">
    <source>
        <dbReference type="Pfam" id="PF01979"/>
    </source>
</evidence>
<dbReference type="PANTHER" id="PTHR43794">
    <property type="entry name" value="AMINOHYDROLASE SSNA-RELATED"/>
    <property type="match status" value="1"/>
</dbReference>
<feature type="region of interest" description="Disordered" evidence="2">
    <location>
        <begin position="1"/>
        <end position="29"/>
    </location>
</feature>
<sequence length="523" mass="55816">MRLSQDAHTKRTRGRSLLMEARPEGTPARYSVRTADGVQALSTPDDDRQVVLTGCSVLSMDSEQEDVERGDIVIKGHSIQAVSSNLDVAALAADGAIVVDAEGTIVLPGFQDGHRHCWQNQLRQLISDVDDLEDYVDLTHRTVAPLYTPEDVYIANNLTAWGCLDAGITTVLDFFHNRRSAEHAEAAIAGITDAGIRVVHASCAPLSGSWDGKWPADLPRLRDTVADGVYGPATVRMGVVGSTAFGPEHAALSERNLRFAREHGLAMTVDAVLGDAGSANLVDLGERGLLGDDVTLIHCNALSPEAWRHIADSDCHVVLAPTSDAQIGITAAVPPIQDVLDAGLKTGLSVDVEVALSGDMHTQMRLVLNTQRMLRSRELYYGRPAPERAISVRDVLGYATIDGAHANGVGDQVGSLRPGKRADLIVIDATAPNTMPRNNAVGTAVLGADARNVLAVFVDGRARKWAGSVVGWDQAGTLVEVERSRDRLIRDGGLQYDPINGMTGRLRPAAGGYEVAVEADYGD</sequence>
<dbReference type="SUPFAM" id="SSF51556">
    <property type="entry name" value="Metallo-dependent hydrolases"/>
    <property type="match status" value="1"/>
</dbReference>
<dbReference type="Gene3D" id="3.20.20.140">
    <property type="entry name" value="Metal-dependent hydrolases"/>
    <property type="match status" value="1"/>
</dbReference>
<comment type="caution">
    <text evidence="4">The sequence shown here is derived from an EMBL/GenBank/DDBJ whole genome shotgun (WGS) entry which is preliminary data.</text>
</comment>
<dbReference type="InterPro" id="IPR032466">
    <property type="entry name" value="Metal_Hydrolase"/>
</dbReference>
<dbReference type="Proteomes" id="UP000283644">
    <property type="component" value="Unassembled WGS sequence"/>
</dbReference>
<dbReference type="Pfam" id="PF01979">
    <property type="entry name" value="Amidohydro_1"/>
    <property type="match status" value="1"/>
</dbReference>
<dbReference type="AlphaFoldDB" id="A0A417XX38"/>
<evidence type="ECO:0000256" key="2">
    <source>
        <dbReference type="SAM" id="MobiDB-lite"/>
    </source>
</evidence>
<dbReference type="EMBL" id="QXGH01000028">
    <property type="protein sequence ID" value="RHW24936.1"/>
    <property type="molecule type" value="Genomic_DNA"/>
</dbReference>
<dbReference type="InterPro" id="IPR011059">
    <property type="entry name" value="Metal-dep_hydrolase_composite"/>
</dbReference>
<organism evidence="4 5">
    <name type="scientific">Nocardioides immobilis</name>
    <dbReference type="NCBI Taxonomy" id="2049295"/>
    <lineage>
        <taxon>Bacteria</taxon>
        <taxon>Bacillati</taxon>
        <taxon>Actinomycetota</taxon>
        <taxon>Actinomycetes</taxon>
        <taxon>Propionibacteriales</taxon>
        <taxon>Nocardioidaceae</taxon>
        <taxon>Nocardioides</taxon>
    </lineage>
</organism>
<evidence type="ECO:0000256" key="1">
    <source>
        <dbReference type="ARBA" id="ARBA00022801"/>
    </source>
</evidence>
<dbReference type="PANTHER" id="PTHR43794:SF11">
    <property type="entry name" value="AMIDOHYDROLASE-RELATED DOMAIN-CONTAINING PROTEIN"/>
    <property type="match status" value="1"/>
</dbReference>
<reference evidence="4 5" key="1">
    <citation type="submission" date="2018-09" db="EMBL/GenBank/DDBJ databases">
        <title>Genome sequencing of Nocardioides immobilis CCTCC AB 2017083 for comparison to Nocardioides silvaticus.</title>
        <authorList>
            <person name="Li C."/>
            <person name="Wang G."/>
        </authorList>
    </citation>
    <scope>NUCLEOTIDE SEQUENCE [LARGE SCALE GENOMIC DNA]</scope>
    <source>
        <strain evidence="4 5">CCTCC AB 2017083</strain>
    </source>
</reference>
<keyword evidence="1 4" id="KW-0378">Hydrolase</keyword>
<dbReference type="InterPro" id="IPR006680">
    <property type="entry name" value="Amidohydro-rel"/>
</dbReference>
<accession>A0A417XX38</accession>